<dbReference type="EMBL" id="JANJYI010000005">
    <property type="protein sequence ID" value="KAK2650346.1"/>
    <property type="molecule type" value="Genomic_DNA"/>
</dbReference>
<comment type="caution">
    <text evidence="3">The sequence shown here is derived from an EMBL/GenBank/DDBJ whole genome shotgun (WGS) entry which is preliminary data.</text>
</comment>
<sequence length="259" mass="27778">MSSTTLHYCGGSRNINVSEAVRTEENSNAGPVKEAIHVKKVENANVLSISRSESNIIADKSIGSDSLRSVKQSGDVVKPGEGSPATPPEDSKLSVNRLSFLPELIASIKRAALEGAEEVKARVEENADSVLKETPANESELSNAHGEVETGSDNDNVNTFKIEPTKAEAEAIERGLQTIKNDDLEEIRELGSGTYGAVFHGKWKGSDVAIKRIKTSCFAGRPSERERLVTWVDDGVDDDEDQQPNLTLLPGIGAIGVDP</sequence>
<keyword evidence="1" id="KW-0547">Nucleotide-binding</keyword>
<reference evidence="3" key="1">
    <citation type="journal article" date="2023" name="Plant J.">
        <title>Genome sequences and population genomics provide insights into the demographic history, inbreeding, and mutation load of two 'living fossil' tree species of Dipteronia.</title>
        <authorList>
            <person name="Feng Y."/>
            <person name="Comes H.P."/>
            <person name="Chen J."/>
            <person name="Zhu S."/>
            <person name="Lu R."/>
            <person name="Zhang X."/>
            <person name="Li P."/>
            <person name="Qiu J."/>
            <person name="Olsen K.M."/>
            <person name="Qiu Y."/>
        </authorList>
    </citation>
    <scope>NUCLEOTIDE SEQUENCE</scope>
    <source>
        <strain evidence="3">KIB01</strain>
    </source>
</reference>
<dbReference type="PROSITE" id="PS00107">
    <property type="entry name" value="PROTEIN_KINASE_ATP"/>
    <property type="match status" value="1"/>
</dbReference>
<keyword evidence="1" id="KW-0067">ATP-binding</keyword>
<evidence type="ECO:0008006" key="5">
    <source>
        <dbReference type="Google" id="ProtNLM"/>
    </source>
</evidence>
<feature type="binding site" evidence="1">
    <location>
        <position position="211"/>
    </location>
    <ligand>
        <name>ATP</name>
        <dbReference type="ChEBI" id="CHEBI:30616"/>
    </ligand>
</feature>
<dbReference type="Proteomes" id="UP001280121">
    <property type="component" value="Unassembled WGS sequence"/>
</dbReference>
<protein>
    <recommendedName>
        <fullName evidence="5">Protein kinase domain-containing protein</fullName>
    </recommendedName>
</protein>
<evidence type="ECO:0000313" key="3">
    <source>
        <dbReference type="EMBL" id="KAK2650346.1"/>
    </source>
</evidence>
<keyword evidence="4" id="KW-1185">Reference proteome</keyword>
<dbReference type="AlphaFoldDB" id="A0AAD9U9Y6"/>
<evidence type="ECO:0000256" key="1">
    <source>
        <dbReference type="PROSITE-ProRule" id="PRU10141"/>
    </source>
</evidence>
<evidence type="ECO:0000256" key="2">
    <source>
        <dbReference type="SAM" id="MobiDB-lite"/>
    </source>
</evidence>
<feature type="region of interest" description="Disordered" evidence="2">
    <location>
        <begin position="126"/>
        <end position="158"/>
    </location>
</feature>
<dbReference type="SUPFAM" id="SSF56112">
    <property type="entry name" value="Protein kinase-like (PK-like)"/>
    <property type="match status" value="1"/>
</dbReference>
<feature type="region of interest" description="Disordered" evidence="2">
    <location>
        <begin position="235"/>
        <end position="259"/>
    </location>
</feature>
<organism evidence="3 4">
    <name type="scientific">Dipteronia dyeriana</name>
    <dbReference type="NCBI Taxonomy" id="168575"/>
    <lineage>
        <taxon>Eukaryota</taxon>
        <taxon>Viridiplantae</taxon>
        <taxon>Streptophyta</taxon>
        <taxon>Embryophyta</taxon>
        <taxon>Tracheophyta</taxon>
        <taxon>Spermatophyta</taxon>
        <taxon>Magnoliopsida</taxon>
        <taxon>eudicotyledons</taxon>
        <taxon>Gunneridae</taxon>
        <taxon>Pentapetalae</taxon>
        <taxon>rosids</taxon>
        <taxon>malvids</taxon>
        <taxon>Sapindales</taxon>
        <taxon>Sapindaceae</taxon>
        <taxon>Hippocastanoideae</taxon>
        <taxon>Acereae</taxon>
        <taxon>Dipteronia</taxon>
    </lineage>
</organism>
<accession>A0AAD9U9Y6</accession>
<dbReference type="InterPro" id="IPR011009">
    <property type="entry name" value="Kinase-like_dom_sf"/>
</dbReference>
<dbReference type="GO" id="GO:0005524">
    <property type="term" value="F:ATP binding"/>
    <property type="evidence" value="ECO:0007669"/>
    <property type="project" value="UniProtKB-UniRule"/>
</dbReference>
<feature type="region of interest" description="Disordered" evidence="2">
    <location>
        <begin position="68"/>
        <end position="94"/>
    </location>
</feature>
<name>A0AAD9U9Y6_9ROSI</name>
<proteinExistence type="predicted"/>
<gene>
    <name evidence="3" type="ORF">Ddye_017835</name>
</gene>
<dbReference type="InterPro" id="IPR017441">
    <property type="entry name" value="Protein_kinase_ATP_BS"/>
</dbReference>
<evidence type="ECO:0000313" key="4">
    <source>
        <dbReference type="Proteomes" id="UP001280121"/>
    </source>
</evidence>
<dbReference type="Gene3D" id="3.30.200.20">
    <property type="entry name" value="Phosphorylase Kinase, domain 1"/>
    <property type="match status" value="1"/>
</dbReference>